<feature type="transmembrane region" description="Helical" evidence="4">
    <location>
        <begin position="12"/>
        <end position="33"/>
    </location>
</feature>
<dbReference type="SMART" id="SM00563">
    <property type="entry name" value="PlsC"/>
    <property type="match status" value="1"/>
</dbReference>
<dbReference type="GO" id="GO:0003841">
    <property type="term" value="F:1-acylglycerol-3-phosphate O-acyltransferase activity"/>
    <property type="evidence" value="ECO:0007669"/>
    <property type="project" value="TreeGrafter"/>
</dbReference>
<dbReference type="InterPro" id="IPR002123">
    <property type="entry name" value="Plipid/glycerol_acylTrfase"/>
</dbReference>
<dbReference type="PANTHER" id="PTHR10434:SF66">
    <property type="entry name" value="PHOSPHOLIPID_GLYCEROL ACYLTRANSFERASE DOMAIN-CONTAINING PROTEIN"/>
    <property type="match status" value="1"/>
</dbReference>
<keyword evidence="3 6" id="KW-0012">Acyltransferase</keyword>
<comment type="caution">
    <text evidence="6">The sequence shown here is derived from an EMBL/GenBank/DDBJ whole genome shotgun (WGS) entry which is preliminary data.</text>
</comment>
<accession>A0A179CW45</accession>
<dbReference type="SUPFAM" id="SSF69593">
    <property type="entry name" value="Glycerol-3-phosphate (1)-acyltransferase"/>
    <property type="match status" value="1"/>
</dbReference>
<gene>
    <name evidence="6" type="ORF">F480_06390</name>
</gene>
<dbReference type="CDD" id="cd07989">
    <property type="entry name" value="LPLAT_AGPAT-like"/>
    <property type="match status" value="1"/>
</dbReference>
<dbReference type="Proteomes" id="UP000078358">
    <property type="component" value="Unassembled WGS sequence"/>
</dbReference>
<evidence type="ECO:0000256" key="3">
    <source>
        <dbReference type="ARBA" id="ARBA00023315"/>
    </source>
</evidence>
<keyword evidence="2 6" id="KW-0808">Transferase</keyword>
<dbReference type="PATRIC" id="fig|1261658.3.peg.1264"/>
<name>A0A179CW45_BIBTR</name>
<reference evidence="6 7" key="1">
    <citation type="submission" date="2014-01" db="EMBL/GenBank/DDBJ databases">
        <authorList>
            <person name="Zuccon D."/>
        </authorList>
    </citation>
    <scope>NUCLEOTIDE SEQUENCE [LARGE SCALE GENOMIC DNA]</scope>
    <source>
        <strain evidence="6 7">Y31</strain>
    </source>
</reference>
<feature type="domain" description="Phospholipid/glycerol acyltransferase" evidence="5">
    <location>
        <begin position="86"/>
        <end position="193"/>
    </location>
</feature>
<evidence type="ECO:0000256" key="2">
    <source>
        <dbReference type="ARBA" id="ARBA00022679"/>
    </source>
</evidence>
<keyword evidence="4" id="KW-0812">Transmembrane</keyword>
<keyword evidence="4" id="KW-1133">Transmembrane helix</keyword>
<sequence>MGEKLNWLKRFVATLFGFVIFGVVGVLFIPLLYPYAKNYPHNPLATQLKGRKIVSRTWYYFVRYLQWSGVLEVHYHGFEKLGRVGQLVLANHPSLLDVVLIFSQEHRFNCIVKQDLMQNPAMVSPIKACGFVPNTESEELLEISHQILQTQPLLLFPEGTRTKDDGVVRLHRGAVSIGLRSAKVITPIVIQLQHRALKKGQPWYDIAKHKMIYTLRVGEDIDPQTYLAEKPLPIASRRLNADLETYFNTYSKE</sequence>
<dbReference type="Pfam" id="PF01553">
    <property type="entry name" value="Acyltransferase"/>
    <property type="match status" value="1"/>
</dbReference>
<protein>
    <submittedName>
        <fullName evidence="6">1-acyl-sn-glycerol-3-phosphate acyltransferase</fullName>
    </submittedName>
</protein>
<proteinExistence type="predicted"/>
<evidence type="ECO:0000256" key="4">
    <source>
        <dbReference type="SAM" id="Phobius"/>
    </source>
</evidence>
<organism evidence="6 7">
    <name type="scientific">Bibersteinia trehalosi Y31</name>
    <dbReference type="NCBI Taxonomy" id="1261658"/>
    <lineage>
        <taxon>Bacteria</taxon>
        <taxon>Pseudomonadati</taxon>
        <taxon>Pseudomonadota</taxon>
        <taxon>Gammaproteobacteria</taxon>
        <taxon>Pasteurellales</taxon>
        <taxon>Pasteurellaceae</taxon>
        <taxon>Bibersteinia</taxon>
    </lineage>
</organism>
<dbReference type="AlphaFoldDB" id="A0A179CW45"/>
<comment type="pathway">
    <text evidence="1">Lipid metabolism.</text>
</comment>
<dbReference type="RefSeq" id="WP_064319083.1">
    <property type="nucleotide sequence ID" value="NZ_JACI01000002.1"/>
</dbReference>
<evidence type="ECO:0000313" key="6">
    <source>
        <dbReference type="EMBL" id="OAQ14022.1"/>
    </source>
</evidence>
<evidence type="ECO:0000259" key="5">
    <source>
        <dbReference type="SMART" id="SM00563"/>
    </source>
</evidence>
<evidence type="ECO:0000313" key="7">
    <source>
        <dbReference type="Proteomes" id="UP000078358"/>
    </source>
</evidence>
<dbReference type="PANTHER" id="PTHR10434">
    <property type="entry name" value="1-ACYL-SN-GLYCEROL-3-PHOSPHATE ACYLTRANSFERASE"/>
    <property type="match status" value="1"/>
</dbReference>
<evidence type="ECO:0000256" key="1">
    <source>
        <dbReference type="ARBA" id="ARBA00005189"/>
    </source>
</evidence>
<keyword evidence="4" id="KW-0472">Membrane</keyword>
<dbReference type="EMBL" id="JACI01000002">
    <property type="protein sequence ID" value="OAQ14022.1"/>
    <property type="molecule type" value="Genomic_DNA"/>
</dbReference>
<dbReference type="GO" id="GO:0006654">
    <property type="term" value="P:phosphatidic acid biosynthetic process"/>
    <property type="evidence" value="ECO:0007669"/>
    <property type="project" value="TreeGrafter"/>
</dbReference>